<dbReference type="EMBL" id="JAGTTL010000011">
    <property type="protein sequence ID" value="KAK6315721.1"/>
    <property type="molecule type" value="Genomic_DNA"/>
</dbReference>
<comment type="caution">
    <text evidence="4">The sequence shown here is derived from an EMBL/GenBank/DDBJ whole genome shotgun (WGS) entry which is preliminary data.</text>
</comment>
<dbReference type="Pfam" id="PF13431">
    <property type="entry name" value="TPR_17"/>
    <property type="match status" value="1"/>
</dbReference>
<keyword evidence="2" id="KW-0802">TPR repeat</keyword>
<accession>A0AAN8MAU7</accession>
<name>A0AAN8MAU7_9TELE</name>
<dbReference type="InterPro" id="IPR011990">
    <property type="entry name" value="TPR-like_helical_dom_sf"/>
</dbReference>
<reference evidence="4 5" key="1">
    <citation type="submission" date="2021-04" db="EMBL/GenBank/DDBJ databases">
        <authorList>
            <person name="De Guttry C."/>
            <person name="Zahm M."/>
            <person name="Klopp C."/>
            <person name="Cabau C."/>
            <person name="Louis A."/>
            <person name="Berthelot C."/>
            <person name="Parey E."/>
            <person name="Roest Crollius H."/>
            <person name="Montfort J."/>
            <person name="Robinson-Rechavi M."/>
            <person name="Bucao C."/>
            <person name="Bouchez O."/>
            <person name="Gislard M."/>
            <person name="Lluch J."/>
            <person name="Milhes M."/>
            <person name="Lampietro C."/>
            <person name="Lopez Roques C."/>
            <person name="Donnadieu C."/>
            <person name="Braasch I."/>
            <person name="Desvignes T."/>
            <person name="Postlethwait J."/>
            <person name="Bobe J."/>
            <person name="Wedekind C."/>
            <person name="Guiguen Y."/>
        </authorList>
    </citation>
    <scope>NUCLEOTIDE SEQUENCE [LARGE SCALE GENOMIC DNA]</scope>
    <source>
        <strain evidence="4">Cs_M1</strain>
        <tissue evidence="4">Blood</tissue>
    </source>
</reference>
<dbReference type="SMART" id="SM00028">
    <property type="entry name" value="TPR"/>
    <property type="match status" value="2"/>
</dbReference>
<protein>
    <recommendedName>
        <fullName evidence="6">Tetratricopeptide repeat protein 28</fullName>
    </recommendedName>
</protein>
<dbReference type="Proteomes" id="UP001356427">
    <property type="component" value="Unassembled WGS sequence"/>
</dbReference>
<organism evidence="4 5">
    <name type="scientific">Coregonus suidteri</name>
    <dbReference type="NCBI Taxonomy" id="861788"/>
    <lineage>
        <taxon>Eukaryota</taxon>
        <taxon>Metazoa</taxon>
        <taxon>Chordata</taxon>
        <taxon>Craniata</taxon>
        <taxon>Vertebrata</taxon>
        <taxon>Euteleostomi</taxon>
        <taxon>Actinopterygii</taxon>
        <taxon>Neopterygii</taxon>
        <taxon>Teleostei</taxon>
        <taxon>Protacanthopterygii</taxon>
        <taxon>Salmoniformes</taxon>
        <taxon>Salmonidae</taxon>
        <taxon>Coregoninae</taxon>
        <taxon>Coregonus</taxon>
    </lineage>
</organism>
<dbReference type="PANTHER" id="PTHR22904:SF523">
    <property type="entry name" value="STRESS-INDUCED-PHOSPHOPROTEIN 1"/>
    <property type="match status" value="1"/>
</dbReference>
<evidence type="ECO:0000313" key="4">
    <source>
        <dbReference type="EMBL" id="KAK6315721.1"/>
    </source>
</evidence>
<gene>
    <name evidence="4" type="ORF">J4Q44_G00132450</name>
</gene>
<evidence type="ECO:0000256" key="1">
    <source>
        <dbReference type="ARBA" id="ARBA00022737"/>
    </source>
</evidence>
<dbReference type="SUPFAM" id="SSF48452">
    <property type="entry name" value="TPR-like"/>
    <property type="match status" value="1"/>
</dbReference>
<feature type="compositionally biased region" description="Low complexity" evidence="3">
    <location>
        <begin position="42"/>
        <end position="57"/>
    </location>
</feature>
<keyword evidence="1" id="KW-0677">Repeat</keyword>
<dbReference type="Gene3D" id="1.25.40.10">
    <property type="entry name" value="Tetratricopeptide repeat domain"/>
    <property type="match status" value="1"/>
</dbReference>
<evidence type="ECO:0000256" key="3">
    <source>
        <dbReference type="SAM" id="MobiDB-lite"/>
    </source>
</evidence>
<dbReference type="GO" id="GO:0051879">
    <property type="term" value="F:Hsp90 protein binding"/>
    <property type="evidence" value="ECO:0007669"/>
    <property type="project" value="TreeGrafter"/>
</dbReference>
<sequence length="249" mass="27740">MPGTLWCSSGNKVATYENLGVFAQTVFAARSMTSVRTPSCHSRPTTEPSTKSSSPCPTVTVTTDSLRVWFNRRNCLGFSLHTGTSFSAALVKPSPTQLEQQRRLMETWRSVAIFRSLDKMAGGPTRRAKRKDCSVRLHKPCLRMTKPKAEFLEAVRRSNQACQQGQYSLAVQLYGEALSADPQNCILYSNRSAALLHLGQYQTALDDALKARLLNPKWPKLVAHMEMALRVAMLGSRPDWGFCQTDEPL</sequence>
<feature type="region of interest" description="Disordered" evidence="3">
    <location>
        <begin position="36"/>
        <end position="57"/>
    </location>
</feature>
<evidence type="ECO:0008006" key="6">
    <source>
        <dbReference type="Google" id="ProtNLM"/>
    </source>
</evidence>
<evidence type="ECO:0000256" key="2">
    <source>
        <dbReference type="ARBA" id="ARBA00022803"/>
    </source>
</evidence>
<keyword evidence="5" id="KW-1185">Reference proteome</keyword>
<evidence type="ECO:0000313" key="5">
    <source>
        <dbReference type="Proteomes" id="UP001356427"/>
    </source>
</evidence>
<dbReference type="AlphaFoldDB" id="A0AAN8MAU7"/>
<dbReference type="PANTHER" id="PTHR22904">
    <property type="entry name" value="TPR REPEAT CONTAINING PROTEIN"/>
    <property type="match status" value="1"/>
</dbReference>
<dbReference type="InterPro" id="IPR019734">
    <property type="entry name" value="TPR_rpt"/>
</dbReference>
<proteinExistence type="predicted"/>